<dbReference type="SUPFAM" id="SSF54637">
    <property type="entry name" value="Thioesterase/thiol ester dehydrase-isomerase"/>
    <property type="match status" value="1"/>
</dbReference>
<dbReference type="PANTHER" id="PTHR11049">
    <property type="entry name" value="ACYL COENZYME A THIOESTER HYDROLASE"/>
    <property type="match status" value="1"/>
</dbReference>
<evidence type="ECO:0000313" key="6">
    <source>
        <dbReference type="Proteomes" id="UP001209318"/>
    </source>
</evidence>
<evidence type="ECO:0000256" key="3">
    <source>
        <dbReference type="PROSITE-ProRule" id="PRU01106"/>
    </source>
</evidence>
<dbReference type="Pfam" id="PF03061">
    <property type="entry name" value="4HBT"/>
    <property type="match status" value="1"/>
</dbReference>
<dbReference type="PROSITE" id="PS51770">
    <property type="entry name" value="HOTDOG_ACOT"/>
    <property type="match status" value="1"/>
</dbReference>
<dbReference type="GO" id="GO:0009062">
    <property type="term" value="P:fatty acid catabolic process"/>
    <property type="evidence" value="ECO:0007669"/>
    <property type="project" value="TreeGrafter"/>
</dbReference>
<sequence length="174" mass="19401">MEQKIVQMKDTIAIKTSRVFPQDTNMHGTLFGGKLMAYIDDIASISAAKLCRAPVVTASIDSVDFIKPIVEGDAVTLEAMVTWTGRSSMEVVVKVTSEHLLTGEKSMAALSFLTFVALDDNGRPKQVPKVVPQTKKEKWLNDTGEKRAQYRKSRKIQSKELIDFFTKASNEDQF</sequence>
<protein>
    <submittedName>
        <fullName evidence="5">Acyl-CoA thioesterase</fullName>
    </submittedName>
</protein>
<dbReference type="AlphaFoldDB" id="A0AAE3IR34"/>
<evidence type="ECO:0000313" key="5">
    <source>
        <dbReference type="EMBL" id="MCU9611944.1"/>
    </source>
</evidence>
<dbReference type="GO" id="GO:0005829">
    <property type="term" value="C:cytosol"/>
    <property type="evidence" value="ECO:0007669"/>
    <property type="project" value="TreeGrafter"/>
</dbReference>
<keyword evidence="6" id="KW-1185">Reference proteome</keyword>
<comment type="caution">
    <text evidence="5">The sequence shown here is derived from an EMBL/GenBank/DDBJ whole genome shotgun (WGS) entry which is preliminary data.</text>
</comment>
<dbReference type="InterPro" id="IPR040170">
    <property type="entry name" value="Cytosol_ACT"/>
</dbReference>
<dbReference type="InterPro" id="IPR006683">
    <property type="entry name" value="Thioestr_dom"/>
</dbReference>
<evidence type="ECO:0000256" key="2">
    <source>
        <dbReference type="ARBA" id="ARBA00022801"/>
    </source>
</evidence>
<proteinExistence type="inferred from homology"/>
<gene>
    <name evidence="5" type="ORF">OEV98_00040</name>
</gene>
<accession>A0AAE3IR34</accession>
<dbReference type="GO" id="GO:0006637">
    <property type="term" value="P:acyl-CoA metabolic process"/>
    <property type="evidence" value="ECO:0007669"/>
    <property type="project" value="TreeGrafter"/>
</dbReference>
<dbReference type="PANTHER" id="PTHR11049:SF24">
    <property type="entry name" value="CYTOSOLIC ACYL COENZYME A THIOESTER HYDROLASE"/>
    <property type="match status" value="1"/>
</dbReference>
<dbReference type="GO" id="GO:0052816">
    <property type="term" value="F:long-chain fatty acyl-CoA hydrolase activity"/>
    <property type="evidence" value="ECO:0007669"/>
    <property type="project" value="TreeGrafter"/>
</dbReference>
<keyword evidence="2 3" id="KW-0378">Hydrolase</keyword>
<name>A0AAE3IR34_9BACI</name>
<dbReference type="Gene3D" id="3.10.129.10">
    <property type="entry name" value="Hotdog Thioesterase"/>
    <property type="match status" value="1"/>
</dbReference>
<dbReference type="CDD" id="cd03442">
    <property type="entry name" value="BFIT_BACH"/>
    <property type="match status" value="1"/>
</dbReference>
<organism evidence="5 6">
    <name type="scientific">Perspicuibacillus lycopersici</name>
    <dbReference type="NCBI Taxonomy" id="1325689"/>
    <lineage>
        <taxon>Bacteria</taxon>
        <taxon>Bacillati</taxon>
        <taxon>Bacillota</taxon>
        <taxon>Bacilli</taxon>
        <taxon>Bacillales</taxon>
        <taxon>Bacillaceae</taxon>
        <taxon>Perspicuibacillus</taxon>
    </lineage>
</organism>
<feature type="domain" description="HotDog ACOT-type" evidence="4">
    <location>
        <begin position="9"/>
        <end position="121"/>
    </location>
</feature>
<comment type="similarity">
    <text evidence="1">Belongs to the acyl coenzyme A hydrolase family.</text>
</comment>
<dbReference type="InterPro" id="IPR029069">
    <property type="entry name" value="HotDog_dom_sf"/>
</dbReference>
<dbReference type="RefSeq" id="WP_263071081.1">
    <property type="nucleotide sequence ID" value="NZ_JAOUSF010000001.1"/>
</dbReference>
<reference evidence="5" key="1">
    <citation type="submission" date="2022-10" db="EMBL/GenBank/DDBJ databases">
        <title>Description of Fervidibacillus gen. nov. in the family Fervidibacillaceae fam. nov. with two species, Fervidibacillus albus sp. nov., and Fervidibacillus halotolerans sp. nov., isolated from tidal flat sediments.</title>
        <authorList>
            <person name="Kwon K.K."/>
            <person name="Yang S.-H."/>
        </authorList>
    </citation>
    <scope>NUCLEOTIDE SEQUENCE</scope>
    <source>
        <strain evidence="5">JCM 19140</strain>
    </source>
</reference>
<evidence type="ECO:0000259" key="4">
    <source>
        <dbReference type="PROSITE" id="PS51770"/>
    </source>
</evidence>
<dbReference type="EMBL" id="JAOUSF010000001">
    <property type="protein sequence ID" value="MCU9611944.1"/>
    <property type="molecule type" value="Genomic_DNA"/>
</dbReference>
<dbReference type="InterPro" id="IPR033120">
    <property type="entry name" value="HOTDOG_ACOT"/>
</dbReference>
<dbReference type="Proteomes" id="UP001209318">
    <property type="component" value="Unassembled WGS sequence"/>
</dbReference>
<evidence type="ECO:0000256" key="1">
    <source>
        <dbReference type="ARBA" id="ARBA00010458"/>
    </source>
</evidence>